<comment type="caution">
    <text evidence="2">The sequence shown here is derived from an EMBL/GenBank/DDBJ whole genome shotgun (WGS) entry which is preliminary data.</text>
</comment>
<keyword evidence="3" id="KW-1185">Reference proteome</keyword>
<reference evidence="2 3" key="1">
    <citation type="submission" date="2024-01" db="EMBL/GenBank/DDBJ databases">
        <title>Genome assemblies of Stephania.</title>
        <authorList>
            <person name="Yang L."/>
        </authorList>
    </citation>
    <scope>NUCLEOTIDE SEQUENCE [LARGE SCALE GENOMIC DNA]</scope>
    <source>
        <strain evidence="2">YNDBR</strain>
        <tissue evidence="2">Leaf</tissue>
    </source>
</reference>
<dbReference type="AlphaFoldDB" id="A0AAP0HMU3"/>
<organism evidence="2 3">
    <name type="scientific">Stephania yunnanensis</name>
    <dbReference type="NCBI Taxonomy" id="152371"/>
    <lineage>
        <taxon>Eukaryota</taxon>
        <taxon>Viridiplantae</taxon>
        <taxon>Streptophyta</taxon>
        <taxon>Embryophyta</taxon>
        <taxon>Tracheophyta</taxon>
        <taxon>Spermatophyta</taxon>
        <taxon>Magnoliopsida</taxon>
        <taxon>Ranunculales</taxon>
        <taxon>Menispermaceae</taxon>
        <taxon>Menispermoideae</taxon>
        <taxon>Cissampelideae</taxon>
        <taxon>Stephania</taxon>
    </lineage>
</organism>
<feature type="chain" id="PRO_5042967105" evidence="1">
    <location>
        <begin position="25"/>
        <end position="251"/>
    </location>
</feature>
<dbReference type="EMBL" id="JBBNAF010000012">
    <property type="protein sequence ID" value="KAK9092549.1"/>
    <property type="molecule type" value="Genomic_DNA"/>
</dbReference>
<feature type="signal peptide" evidence="1">
    <location>
        <begin position="1"/>
        <end position="24"/>
    </location>
</feature>
<accession>A0AAP0HMU3</accession>
<evidence type="ECO:0000313" key="3">
    <source>
        <dbReference type="Proteomes" id="UP001420932"/>
    </source>
</evidence>
<dbReference type="Proteomes" id="UP001420932">
    <property type="component" value="Unassembled WGS sequence"/>
</dbReference>
<protein>
    <submittedName>
        <fullName evidence="2">Uncharacterized protein</fullName>
    </submittedName>
</protein>
<keyword evidence="1" id="KW-0732">Signal</keyword>
<evidence type="ECO:0000256" key="1">
    <source>
        <dbReference type="SAM" id="SignalP"/>
    </source>
</evidence>
<evidence type="ECO:0000313" key="2">
    <source>
        <dbReference type="EMBL" id="KAK9092549.1"/>
    </source>
</evidence>
<proteinExistence type="predicted"/>
<name>A0AAP0HMU3_9MAGN</name>
<sequence>MIGHGNSEPGLLFALLQIVWSIGALQRFFSSKEVELTLLRDWIDKLTPKDALTRAGHRWLRSFPRSNFRKLTSTFSCSFGRRENQTLLKWEENPMDCDGEQYEPPRVELVPEPLRGNLAGNSFGIKSEECRKNICTSRSSFHQSLALALIALNLLLSSTLERKDQTRRIEGIKNAPSDNLRSRWGMNSRDKVVNILVGSSWITPSNAIGQRLVSFEVVMVEESCLNKGKDFELKRESEVAPFCGFPILDPT</sequence>
<gene>
    <name evidence="2" type="ORF">Syun_027460</name>
</gene>